<dbReference type="EMBL" id="JPVO01000055">
    <property type="protein sequence ID" value="KGR74192.1"/>
    <property type="molecule type" value="Genomic_DNA"/>
</dbReference>
<reference evidence="1 2" key="1">
    <citation type="submission" date="2014-02" db="EMBL/GenBank/DDBJ databases">
        <title>Draft genome sequence of Lysinibacillus sinduriensis JCM 15800.</title>
        <authorList>
            <person name="Zhang F."/>
            <person name="Wang G."/>
            <person name="Zhang L."/>
        </authorList>
    </citation>
    <scope>NUCLEOTIDE SEQUENCE [LARGE SCALE GENOMIC DNA]</scope>
    <source>
        <strain evidence="1 2">JCM 15800</strain>
    </source>
</reference>
<dbReference type="STRING" id="1384057.CD33_19585"/>
<dbReference type="RefSeq" id="WP_036203772.1">
    <property type="nucleotide sequence ID" value="NZ_JPVO01000055.1"/>
</dbReference>
<sequence>MFKSIKNSCKWPSSLRLVIVENIEEEPEEDTEEELPEKTLETNEPIFEEKSMKLVMKNQHQMKRYLQMRNQLSKINR</sequence>
<dbReference type="AlphaFoldDB" id="A0A0A3IH85"/>
<dbReference type="Proteomes" id="UP000030408">
    <property type="component" value="Unassembled WGS sequence"/>
</dbReference>
<organism evidence="1 2">
    <name type="scientific">Ureibacillus sinduriensis BLB-1 = JCM 15800</name>
    <dbReference type="NCBI Taxonomy" id="1384057"/>
    <lineage>
        <taxon>Bacteria</taxon>
        <taxon>Bacillati</taxon>
        <taxon>Bacillota</taxon>
        <taxon>Bacilli</taxon>
        <taxon>Bacillales</taxon>
        <taxon>Caryophanaceae</taxon>
        <taxon>Ureibacillus</taxon>
    </lineage>
</organism>
<gene>
    <name evidence="1" type="ORF">CD33_19585</name>
</gene>
<name>A0A0A3IH85_9BACL</name>
<protein>
    <submittedName>
        <fullName evidence="1">Uncharacterized protein</fullName>
    </submittedName>
</protein>
<accession>A0A0A3IH85</accession>
<evidence type="ECO:0000313" key="1">
    <source>
        <dbReference type="EMBL" id="KGR74192.1"/>
    </source>
</evidence>
<evidence type="ECO:0000313" key="2">
    <source>
        <dbReference type="Proteomes" id="UP000030408"/>
    </source>
</evidence>
<proteinExistence type="predicted"/>
<keyword evidence="2" id="KW-1185">Reference proteome</keyword>
<comment type="caution">
    <text evidence="1">The sequence shown here is derived from an EMBL/GenBank/DDBJ whole genome shotgun (WGS) entry which is preliminary data.</text>
</comment>